<dbReference type="Gene3D" id="1.10.10.10">
    <property type="entry name" value="Winged helix-like DNA-binding domain superfamily/Winged helix DNA-binding domain"/>
    <property type="match status" value="1"/>
</dbReference>
<dbReference type="InterPro" id="IPR005119">
    <property type="entry name" value="LysR_subst-bd"/>
</dbReference>
<evidence type="ECO:0000256" key="1">
    <source>
        <dbReference type="ARBA" id="ARBA00009437"/>
    </source>
</evidence>
<organism evidence="6 7">
    <name type="scientific">Crenobacter oryzisoli</name>
    <dbReference type="NCBI Taxonomy" id="3056844"/>
    <lineage>
        <taxon>Bacteria</taxon>
        <taxon>Pseudomonadati</taxon>
        <taxon>Pseudomonadota</taxon>
        <taxon>Betaproteobacteria</taxon>
        <taxon>Neisseriales</taxon>
        <taxon>Neisseriaceae</taxon>
        <taxon>Crenobacter</taxon>
    </lineage>
</organism>
<evidence type="ECO:0000259" key="5">
    <source>
        <dbReference type="PROSITE" id="PS50931"/>
    </source>
</evidence>
<accession>A0ABT7XM53</accession>
<dbReference type="Pfam" id="PF00126">
    <property type="entry name" value="HTH_1"/>
    <property type="match status" value="1"/>
</dbReference>
<evidence type="ECO:0000313" key="7">
    <source>
        <dbReference type="Proteomes" id="UP001168540"/>
    </source>
</evidence>
<protein>
    <submittedName>
        <fullName evidence="6">LysR family transcriptional regulator</fullName>
    </submittedName>
</protein>
<sequence>MELRQLHYFIAVAEELHFGRAAERLGITQPPLSQQIRALEDSIGARLFNRTNRRVELTEAGRLFLAECRAILTRLDDAVEQAARAHRGEVGELRLGFTVSAPFTTVFLRSIYAFRQSHPDVRLALQELNTVDQIEALMERRLHAGLIRPTDLPEALTAIELMREPIVIAMRSDHPLAQQAPGEALPLAAFADDDFVMFPRNLGIPLYEQIIALFRHADFTPRVAQEAREASTQIALVAAGFGVAILPALQQRIQLDNVTYRAIADPQARTAVWLAYREEDHSQLLQGFVRQVKTEVARASA</sequence>
<dbReference type="SUPFAM" id="SSF46785">
    <property type="entry name" value="Winged helix' DNA-binding domain"/>
    <property type="match status" value="1"/>
</dbReference>
<evidence type="ECO:0000256" key="4">
    <source>
        <dbReference type="ARBA" id="ARBA00023163"/>
    </source>
</evidence>
<dbReference type="PRINTS" id="PR00039">
    <property type="entry name" value="HTHLYSR"/>
</dbReference>
<proteinExistence type="inferred from homology"/>
<evidence type="ECO:0000313" key="6">
    <source>
        <dbReference type="EMBL" id="MDN0074883.1"/>
    </source>
</evidence>
<dbReference type="InterPro" id="IPR036388">
    <property type="entry name" value="WH-like_DNA-bd_sf"/>
</dbReference>
<dbReference type="Pfam" id="PF03466">
    <property type="entry name" value="LysR_substrate"/>
    <property type="match status" value="1"/>
</dbReference>
<keyword evidence="7" id="KW-1185">Reference proteome</keyword>
<dbReference type="PANTHER" id="PTHR30346">
    <property type="entry name" value="TRANSCRIPTIONAL DUAL REGULATOR HCAR-RELATED"/>
    <property type="match status" value="1"/>
</dbReference>
<reference evidence="6" key="1">
    <citation type="submission" date="2023-06" db="EMBL/GenBank/DDBJ databases">
        <authorList>
            <person name="Zhang S."/>
        </authorList>
    </citation>
    <scope>NUCLEOTIDE SEQUENCE</scope>
    <source>
        <strain evidence="6">SG2303</strain>
    </source>
</reference>
<dbReference type="SUPFAM" id="SSF53850">
    <property type="entry name" value="Periplasmic binding protein-like II"/>
    <property type="match status" value="1"/>
</dbReference>
<dbReference type="PROSITE" id="PS50931">
    <property type="entry name" value="HTH_LYSR"/>
    <property type="match status" value="1"/>
</dbReference>
<dbReference type="Gene3D" id="3.40.190.10">
    <property type="entry name" value="Periplasmic binding protein-like II"/>
    <property type="match status" value="2"/>
</dbReference>
<dbReference type="InterPro" id="IPR036390">
    <property type="entry name" value="WH_DNA-bd_sf"/>
</dbReference>
<dbReference type="EMBL" id="JAUEDK010000011">
    <property type="protein sequence ID" value="MDN0074883.1"/>
    <property type="molecule type" value="Genomic_DNA"/>
</dbReference>
<dbReference type="Proteomes" id="UP001168540">
    <property type="component" value="Unassembled WGS sequence"/>
</dbReference>
<feature type="domain" description="HTH lysR-type" evidence="5">
    <location>
        <begin position="1"/>
        <end position="58"/>
    </location>
</feature>
<comment type="caution">
    <text evidence="6">The sequence shown here is derived from an EMBL/GenBank/DDBJ whole genome shotgun (WGS) entry which is preliminary data.</text>
</comment>
<dbReference type="CDD" id="cd08414">
    <property type="entry name" value="PBP2_LTTR_aromatics_like"/>
    <property type="match status" value="1"/>
</dbReference>
<evidence type="ECO:0000256" key="2">
    <source>
        <dbReference type="ARBA" id="ARBA00023015"/>
    </source>
</evidence>
<comment type="similarity">
    <text evidence="1">Belongs to the LysR transcriptional regulatory family.</text>
</comment>
<evidence type="ECO:0000256" key="3">
    <source>
        <dbReference type="ARBA" id="ARBA00023125"/>
    </source>
</evidence>
<name>A0ABT7XM53_9NEIS</name>
<keyword evidence="2" id="KW-0805">Transcription regulation</keyword>
<gene>
    <name evidence="6" type="ORF">QU481_08250</name>
</gene>
<dbReference type="InterPro" id="IPR000847">
    <property type="entry name" value="LysR_HTH_N"/>
</dbReference>
<keyword evidence="4" id="KW-0804">Transcription</keyword>
<dbReference type="RefSeq" id="WP_289829470.1">
    <property type="nucleotide sequence ID" value="NZ_JAUEDK010000011.1"/>
</dbReference>
<dbReference type="PANTHER" id="PTHR30346:SF17">
    <property type="entry name" value="LYSR FAMILY TRANSCRIPTIONAL REGULATOR"/>
    <property type="match status" value="1"/>
</dbReference>
<keyword evidence="3" id="KW-0238">DNA-binding</keyword>